<feature type="compositionally biased region" description="Basic and acidic residues" evidence="1">
    <location>
        <begin position="64"/>
        <end position="76"/>
    </location>
</feature>
<feature type="compositionally biased region" description="Low complexity" evidence="1">
    <location>
        <begin position="14"/>
        <end position="36"/>
    </location>
</feature>
<keyword evidence="3" id="KW-0067">ATP-binding</keyword>
<evidence type="ECO:0000256" key="2">
    <source>
        <dbReference type="SAM" id="Phobius"/>
    </source>
</evidence>
<dbReference type="RefSeq" id="WP_194444247.1">
    <property type="nucleotide sequence ID" value="NZ_VKHS01000293.1"/>
</dbReference>
<keyword evidence="3" id="KW-0547">Nucleotide-binding</keyword>
<dbReference type="AlphaFoldDB" id="A0A7W3T4I0"/>
<name>A0A7W3T4I0_9ACTN</name>
<gene>
    <name evidence="3" type="ORF">FOE67_13505</name>
</gene>
<keyword evidence="2" id="KW-1133">Transmembrane helix</keyword>
<evidence type="ECO:0000313" key="3">
    <source>
        <dbReference type="EMBL" id="MBB0230501.1"/>
    </source>
</evidence>
<reference evidence="4" key="1">
    <citation type="submission" date="2019-10" db="EMBL/GenBank/DDBJ databases">
        <title>Streptomyces sp. nov., a novel actinobacterium isolated from alkaline environment.</title>
        <authorList>
            <person name="Golinska P."/>
        </authorList>
    </citation>
    <scope>NUCLEOTIDE SEQUENCE [LARGE SCALE GENOMIC DNA]</scope>
    <source>
        <strain evidence="4">DSM 42108</strain>
    </source>
</reference>
<organism evidence="3 4">
    <name type="scientific">Streptomyces calidiresistens</name>
    <dbReference type="NCBI Taxonomy" id="1485586"/>
    <lineage>
        <taxon>Bacteria</taxon>
        <taxon>Bacillati</taxon>
        <taxon>Actinomycetota</taxon>
        <taxon>Actinomycetes</taxon>
        <taxon>Kitasatosporales</taxon>
        <taxon>Streptomycetaceae</taxon>
        <taxon>Streptomyces</taxon>
    </lineage>
</organism>
<evidence type="ECO:0000256" key="1">
    <source>
        <dbReference type="SAM" id="MobiDB-lite"/>
    </source>
</evidence>
<keyword evidence="2" id="KW-0812">Transmembrane</keyword>
<accession>A0A7W3T4I0</accession>
<protein>
    <submittedName>
        <fullName evidence="3">ATP-binding protein</fullName>
    </submittedName>
</protein>
<dbReference type="EMBL" id="VKHS01000293">
    <property type="protein sequence ID" value="MBB0230501.1"/>
    <property type="molecule type" value="Genomic_DNA"/>
</dbReference>
<feature type="transmembrane region" description="Helical" evidence="2">
    <location>
        <begin position="88"/>
        <end position="112"/>
    </location>
</feature>
<dbReference type="SUPFAM" id="SSF52540">
    <property type="entry name" value="P-loop containing nucleoside triphosphate hydrolases"/>
    <property type="match status" value="1"/>
</dbReference>
<dbReference type="InterPro" id="IPR027417">
    <property type="entry name" value="P-loop_NTPase"/>
</dbReference>
<comment type="caution">
    <text evidence="3">The sequence shown here is derived from an EMBL/GenBank/DDBJ whole genome shotgun (WGS) entry which is preliminary data.</text>
</comment>
<feature type="transmembrane region" description="Helical" evidence="2">
    <location>
        <begin position="184"/>
        <end position="206"/>
    </location>
</feature>
<dbReference type="Proteomes" id="UP000530234">
    <property type="component" value="Unassembled WGS sequence"/>
</dbReference>
<feature type="transmembrane region" description="Helical" evidence="2">
    <location>
        <begin position="226"/>
        <end position="249"/>
    </location>
</feature>
<feature type="transmembrane region" description="Helical" evidence="2">
    <location>
        <begin position="132"/>
        <end position="150"/>
    </location>
</feature>
<proteinExistence type="predicted"/>
<feature type="region of interest" description="Disordered" evidence="1">
    <location>
        <begin position="1"/>
        <end position="76"/>
    </location>
</feature>
<sequence length="797" mass="85306">MSTDGTRYGHHPDPGGSTTGPSPARRPGVPAVPGPRAGEDTPPAPGLAGWLLTPRPPSPPGVWREGRVPKPDEDPDAMGDRELFGGALLALLGALLVWSLCWNGYIRIWLWPLEWVTTDAWRGTRLHVTATYAYYVLFAVLLAWVFGRIGNWPRVWRRVRPGVLRLSRIPAGTPPLPVARTRRAVAALLAGAWAWGLSFGGVWLFWLEPLWAVVPDSWWEDGDTTAYVVAYNIHYALWTALLLAVAALLGGWRDVARRLWGDTARGKGARDADGAPLPDPTRWDELREAGYPRAADRLRADALSGAMNDVDHVRLTELWRRARAVPGARDAFAAAVEADGAGALPHPSGARDLPARTARHDLLTGQVLLGRAVADERNPHGHRGEAVALDPGVLGTSLVAVGPPGSGKTGRVIRPVVEALCLRALAGRATVVAVGAAGAGLGADDAFDVIIRVGDPDSPYLLDIWGGCEDTDEAAALLAEALTGAGRDDPEEAAVALAQLIGPYRAAYGHFPGVPELRALLDGAGALLNTLHDDLGRAGERAHQRDLAVRARQAERPDDIGRRLADRLGLLERAGLAGPADPARRPPAFAVGAPDRPLRVRVDLPAGGHAEAGRIIVRLLLTRFASAVGRRPDRTLFACIVLDDAASALTPGTVRALARLRPAGAGAVLALRSLDEVPEPLRPALLGTVGCRMALSGVTTWDGEHFARAWGKEWTEDRDVTRAPDRTGGAVRRTVRGVRRLFTGRETTTETVTVRRVERERWPASELAHRLPPRHAVLSVTGTEGESGPPILVRLGD</sequence>
<keyword evidence="4" id="KW-1185">Reference proteome</keyword>
<keyword evidence="2" id="KW-0472">Membrane</keyword>
<dbReference type="Gene3D" id="3.40.50.300">
    <property type="entry name" value="P-loop containing nucleotide triphosphate hydrolases"/>
    <property type="match status" value="1"/>
</dbReference>
<evidence type="ECO:0000313" key="4">
    <source>
        <dbReference type="Proteomes" id="UP000530234"/>
    </source>
</evidence>
<dbReference type="GO" id="GO:0005524">
    <property type="term" value="F:ATP binding"/>
    <property type="evidence" value="ECO:0007669"/>
    <property type="project" value="UniProtKB-KW"/>
</dbReference>